<dbReference type="AlphaFoldDB" id="A0A5C3M171"/>
<organism evidence="2 3">
    <name type="scientific">Crucibulum laeve</name>
    <dbReference type="NCBI Taxonomy" id="68775"/>
    <lineage>
        <taxon>Eukaryota</taxon>
        <taxon>Fungi</taxon>
        <taxon>Dikarya</taxon>
        <taxon>Basidiomycota</taxon>
        <taxon>Agaricomycotina</taxon>
        <taxon>Agaricomycetes</taxon>
        <taxon>Agaricomycetidae</taxon>
        <taxon>Agaricales</taxon>
        <taxon>Agaricineae</taxon>
        <taxon>Nidulariaceae</taxon>
        <taxon>Crucibulum</taxon>
    </lineage>
</organism>
<keyword evidence="3" id="KW-1185">Reference proteome</keyword>
<gene>
    <name evidence="2" type="ORF">BDQ12DRAFT_684330</name>
</gene>
<evidence type="ECO:0000313" key="3">
    <source>
        <dbReference type="Proteomes" id="UP000308652"/>
    </source>
</evidence>
<feature type="signal peptide" evidence="1">
    <location>
        <begin position="1"/>
        <end position="32"/>
    </location>
</feature>
<feature type="chain" id="PRO_5022824956" evidence="1">
    <location>
        <begin position="33"/>
        <end position="64"/>
    </location>
</feature>
<evidence type="ECO:0000256" key="1">
    <source>
        <dbReference type="SAM" id="SignalP"/>
    </source>
</evidence>
<name>A0A5C3M171_9AGAR</name>
<protein>
    <submittedName>
        <fullName evidence="2">Uncharacterized protein</fullName>
    </submittedName>
</protein>
<proteinExistence type="predicted"/>
<reference evidence="2 3" key="1">
    <citation type="journal article" date="2019" name="Nat. Ecol. Evol.">
        <title>Megaphylogeny resolves global patterns of mushroom evolution.</title>
        <authorList>
            <person name="Varga T."/>
            <person name="Krizsan K."/>
            <person name="Foldi C."/>
            <person name="Dima B."/>
            <person name="Sanchez-Garcia M."/>
            <person name="Sanchez-Ramirez S."/>
            <person name="Szollosi G.J."/>
            <person name="Szarkandi J.G."/>
            <person name="Papp V."/>
            <person name="Albert L."/>
            <person name="Andreopoulos W."/>
            <person name="Angelini C."/>
            <person name="Antonin V."/>
            <person name="Barry K.W."/>
            <person name="Bougher N.L."/>
            <person name="Buchanan P."/>
            <person name="Buyck B."/>
            <person name="Bense V."/>
            <person name="Catcheside P."/>
            <person name="Chovatia M."/>
            <person name="Cooper J."/>
            <person name="Damon W."/>
            <person name="Desjardin D."/>
            <person name="Finy P."/>
            <person name="Geml J."/>
            <person name="Haridas S."/>
            <person name="Hughes K."/>
            <person name="Justo A."/>
            <person name="Karasinski D."/>
            <person name="Kautmanova I."/>
            <person name="Kiss B."/>
            <person name="Kocsube S."/>
            <person name="Kotiranta H."/>
            <person name="LaButti K.M."/>
            <person name="Lechner B.E."/>
            <person name="Liimatainen K."/>
            <person name="Lipzen A."/>
            <person name="Lukacs Z."/>
            <person name="Mihaltcheva S."/>
            <person name="Morgado L.N."/>
            <person name="Niskanen T."/>
            <person name="Noordeloos M.E."/>
            <person name="Ohm R.A."/>
            <person name="Ortiz-Santana B."/>
            <person name="Ovrebo C."/>
            <person name="Racz N."/>
            <person name="Riley R."/>
            <person name="Savchenko A."/>
            <person name="Shiryaev A."/>
            <person name="Soop K."/>
            <person name="Spirin V."/>
            <person name="Szebenyi C."/>
            <person name="Tomsovsky M."/>
            <person name="Tulloss R.E."/>
            <person name="Uehling J."/>
            <person name="Grigoriev I.V."/>
            <person name="Vagvolgyi C."/>
            <person name="Papp T."/>
            <person name="Martin F.M."/>
            <person name="Miettinen O."/>
            <person name="Hibbett D.S."/>
            <person name="Nagy L.G."/>
        </authorList>
    </citation>
    <scope>NUCLEOTIDE SEQUENCE [LARGE SCALE GENOMIC DNA]</scope>
    <source>
        <strain evidence="2 3">CBS 166.37</strain>
    </source>
</reference>
<dbReference type="EMBL" id="ML213605">
    <property type="protein sequence ID" value="TFK37898.1"/>
    <property type="molecule type" value="Genomic_DNA"/>
</dbReference>
<dbReference type="Proteomes" id="UP000308652">
    <property type="component" value="Unassembled WGS sequence"/>
</dbReference>
<feature type="non-terminal residue" evidence="2">
    <location>
        <position position="1"/>
    </location>
</feature>
<keyword evidence="1" id="KW-0732">Signal</keyword>
<evidence type="ECO:0000313" key="2">
    <source>
        <dbReference type="EMBL" id="TFK37898.1"/>
    </source>
</evidence>
<accession>A0A5C3M171</accession>
<sequence>VSKEKSTLSFNMKFTATLLFITFTMLNLGVKAQDATTTTGGCVCFRVRGEPVCVGPSCPATTSI</sequence>